<organism evidence="2 3">
    <name type="scientific">Ophiobolus disseminans</name>
    <dbReference type="NCBI Taxonomy" id="1469910"/>
    <lineage>
        <taxon>Eukaryota</taxon>
        <taxon>Fungi</taxon>
        <taxon>Dikarya</taxon>
        <taxon>Ascomycota</taxon>
        <taxon>Pezizomycotina</taxon>
        <taxon>Dothideomycetes</taxon>
        <taxon>Pleosporomycetidae</taxon>
        <taxon>Pleosporales</taxon>
        <taxon>Pleosporineae</taxon>
        <taxon>Phaeosphaeriaceae</taxon>
        <taxon>Ophiobolus</taxon>
    </lineage>
</organism>
<protein>
    <recommendedName>
        <fullName evidence="1">Heterokaryon incompatibility domain-containing protein</fullName>
    </recommendedName>
</protein>
<reference evidence="2" key="1">
    <citation type="journal article" date="2020" name="Stud. Mycol.">
        <title>101 Dothideomycetes genomes: a test case for predicting lifestyles and emergence of pathogens.</title>
        <authorList>
            <person name="Haridas S."/>
            <person name="Albert R."/>
            <person name="Binder M."/>
            <person name="Bloem J."/>
            <person name="Labutti K."/>
            <person name="Salamov A."/>
            <person name="Andreopoulos B."/>
            <person name="Baker S."/>
            <person name="Barry K."/>
            <person name="Bills G."/>
            <person name="Bluhm B."/>
            <person name="Cannon C."/>
            <person name="Castanera R."/>
            <person name="Culley D."/>
            <person name="Daum C."/>
            <person name="Ezra D."/>
            <person name="Gonzalez J."/>
            <person name="Henrissat B."/>
            <person name="Kuo A."/>
            <person name="Liang C."/>
            <person name="Lipzen A."/>
            <person name="Lutzoni F."/>
            <person name="Magnuson J."/>
            <person name="Mondo S."/>
            <person name="Nolan M."/>
            <person name="Ohm R."/>
            <person name="Pangilinan J."/>
            <person name="Park H.-J."/>
            <person name="Ramirez L."/>
            <person name="Alfaro M."/>
            <person name="Sun H."/>
            <person name="Tritt A."/>
            <person name="Yoshinaga Y."/>
            <person name="Zwiers L.-H."/>
            <person name="Turgeon B."/>
            <person name="Goodwin S."/>
            <person name="Spatafora J."/>
            <person name="Crous P."/>
            <person name="Grigoriev I."/>
        </authorList>
    </citation>
    <scope>NUCLEOTIDE SEQUENCE</scope>
    <source>
        <strain evidence="2">CBS 113818</strain>
    </source>
</reference>
<proteinExistence type="predicted"/>
<dbReference type="AlphaFoldDB" id="A0A6A7AB69"/>
<accession>A0A6A7AB69</accession>
<feature type="non-terminal residue" evidence="2">
    <location>
        <position position="134"/>
    </location>
</feature>
<evidence type="ECO:0000313" key="3">
    <source>
        <dbReference type="Proteomes" id="UP000799424"/>
    </source>
</evidence>
<sequence length="134" mass="15273">MKSKSVNCYAALKYLRAKLGGFTIWGDAVCINQNDEWEKSGQLPLMGDIYTKAESVFLWLGEGTTSTDTAMRYLSSAGLHKYHITTEGGMCKSRPRAAAWYIYKAKWSSHRYPIPFGGNRRPRKEYSEQYANIE</sequence>
<dbReference type="InterPro" id="IPR010730">
    <property type="entry name" value="HET"/>
</dbReference>
<dbReference type="EMBL" id="MU006220">
    <property type="protein sequence ID" value="KAF2830114.1"/>
    <property type="molecule type" value="Genomic_DNA"/>
</dbReference>
<dbReference type="PANTHER" id="PTHR24148">
    <property type="entry name" value="ANKYRIN REPEAT DOMAIN-CONTAINING PROTEIN 39 HOMOLOG-RELATED"/>
    <property type="match status" value="1"/>
</dbReference>
<dbReference type="PANTHER" id="PTHR24148:SF64">
    <property type="entry name" value="HETEROKARYON INCOMPATIBILITY DOMAIN-CONTAINING PROTEIN"/>
    <property type="match status" value="1"/>
</dbReference>
<feature type="domain" description="Heterokaryon incompatibility" evidence="1">
    <location>
        <begin position="7"/>
        <end position="107"/>
    </location>
</feature>
<dbReference type="InterPro" id="IPR052895">
    <property type="entry name" value="HetReg/Transcr_Mod"/>
</dbReference>
<gene>
    <name evidence="2" type="ORF">CC86DRAFT_180711</name>
</gene>
<dbReference type="Pfam" id="PF06985">
    <property type="entry name" value="HET"/>
    <property type="match status" value="1"/>
</dbReference>
<evidence type="ECO:0000259" key="1">
    <source>
        <dbReference type="Pfam" id="PF06985"/>
    </source>
</evidence>
<name>A0A6A7AB69_9PLEO</name>
<dbReference type="OrthoDB" id="2157530at2759"/>
<dbReference type="Proteomes" id="UP000799424">
    <property type="component" value="Unassembled WGS sequence"/>
</dbReference>
<keyword evidence="3" id="KW-1185">Reference proteome</keyword>
<evidence type="ECO:0000313" key="2">
    <source>
        <dbReference type="EMBL" id="KAF2830114.1"/>
    </source>
</evidence>